<sequence>MANVLHLASNGCYGVMLHGGTELEDAEIKKMLQTYGKVHEIQRGGPNCFVYFKEYEEARGCIDALASDPKFQARPAKPRETKEKSDVRETRPMRRDPSRKLRSKSEIRKEDFDRITFNTERTKIEKERHLTFAPDCIDVYRRTENRKSTTTDTGDRLNKSQRFSNSRTSKEFQRNSDNGPPHLIHCMDLWMDFILREFGIRNAVEVILGNLPLLSNMQKIYALTSTFVDVINVVMVERGHNYSPYAKVFVTSHDDANILKQRLHHHILGGKRIFVQFAENLIM</sequence>
<dbReference type="OrthoDB" id="6606148at2759"/>
<dbReference type="CDD" id="cd00590">
    <property type="entry name" value="RRM_SF"/>
    <property type="match status" value="1"/>
</dbReference>
<dbReference type="RefSeq" id="XP_014252880.1">
    <property type="nucleotide sequence ID" value="XM_014397394.2"/>
</dbReference>
<evidence type="ECO:0000313" key="2">
    <source>
        <dbReference type="EnsemblMetazoa" id="XP_014252880.1"/>
    </source>
</evidence>
<evidence type="ECO:0000313" key="3">
    <source>
        <dbReference type="Proteomes" id="UP000494040"/>
    </source>
</evidence>
<dbReference type="Proteomes" id="UP000494040">
    <property type="component" value="Unassembled WGS sequence"/>
</dbReference>
<protein>
    <recommendedName>
        <fullName evidence="4">RRM domain-containing protein</fullName>
    </recommendedName>
</protein>
<dbReference type="InterPro" id="IPR012677">
    <property type="entry name" value="Nucleotide-bd_a/b_plait_sf"/>
</dbReference>
<dbReference type="KEGG" id="clec:106668542"/>
<keyword evidence="3" id="KW-1185">Reference proteome</keyword>
<name>A0A8I6S3T6_CIMLE</name>
<dbReference type="AlphaFoldDB" id="A0A8I6S3T6"/>
<dbReference type="Gene3D" id="3.30.70.330">
    <property type="match status" value="1"/>
</dbReference>
<dbReference type="EnsemblMetazoa" id="XM_014397394.2">
    <property type="protein sequence ID" value="XP_014252880.1"/>
    <property type="gene ID" value="LOC106668542"/>
</dbReference>
<dbReference type="GeneID" id="106668542"/>
<feature type="region of interest" description="Disordered" evidence="1">
    <location>
        <begin position="147"/>
        <end position="177"/>
    </location>
</feature>
<evidence type="ECO:0000256" key="1">
    <source>
        <dbReference type="SAM" id="MobiDB-lite"/>
    </source>
</evidence>
<dbReference type="InterPro" id="IPR035979">
    <property type="entry name" value="RBD_domain_sf"/>
</dbReference>
<accession>A0A8I6S3T6</accession>
<dbReference type="SUPFAM" id="SSF54928">
    <property type="entry name" value="RNA-binding domain, RBD"/>
    <property type="match status" value="1"/>
</dbReference>
<reference evidence="2" key="1">
    <citation type="submission" date="2022-01" db="UniProtKB">
        <authorList>
            <consortium name="EnsemblMetazoa"/>
        </authorList>
    </citation>
    <scope>IDENTIFICATION</scope>
</reference>
<proteinExistence type="predicted"/>
<feature type="compositionally biased region" description="Basic and acidic residues" evidence="1">
    <location>
        <begin position="147"/>
        <end position="158"/>
    </location>
</feature>
<feature type="compositionally biased region" description="Basic and acidic residues" evidence="1">
    <location>
        <begin position="77"/>
        <end position="105"/>
    </location>
</feature>
<evidence type="ECO:0008006" key="4">
    <source>
        <dbReference type="Google" id="ProtNLM"/>
    </source>
</evidence>
<feature type="region of interest" description="Disordered" evidence="1">
    <location>
        <begin position="71"/>
        <end position="105"/>
    </location>
</feature>
<organism evidence="2 3">
    <name type="scientific">Cimex lectularius</name>
    <name type="common">Bed bug</name>
    <name type="synonym">Acanthia lectularia</name>
    <dbReference type="NCBI Taxonomy" id="79782"/>
    <lineage>
        <taxon>Eukaryota</taxon>
        <taxon>Metazoa</taxon>
        <taxon>Ecdysozoa</taxon>
        <taxon>Arthropoda</taxon>
        <taxon>Hexapoda</taxon>
        <taxon>Insecta</taxon>
        <taxon>Pterygota</taxon>
        <taxon>Neoptera</taxon>
        <taxon>Paraneoptera</taxon>
        <taxon>Hemiptera</taxon>
        <taxon>Heteroptera</taxon>
        <taxon>Panheteroptera</taxon>
        <taxon>Cimicomorpha</taxon>
        <taxon>Cimicidae</taxon>
        <taxon>Cimex</taxon>
    </lineage>
</organism>
<dbReference type="GO" id="GO:0003676">
    <property type="term" value="F:nucleic acid binding"/>
    <property type="evidence" value="ECO:0007669"/>
    <property type="project" value="InterPro"/>
</dbReference>